<evidence type="ECO:0000313" key="4">
    <source>
        <dbReference type="Proteomes" id="UP001163550"/>
    </source>
</evidence>
<dbReference type="EMBL" id="CP087994">
    <property type="protein sequence ID" value="UYO61320.1"/>
    <property type="molecule type" value="Genomic_DNA"/>
</dbReference>
<evidence type="ECO:0000313" key="3">
    <source>
        <dbReference type="EMBL" id="UYO61320.1"/>
    </source>
</evidence>
<dbReference type="PRINTS" id="PR01713">
    <property type="entry name" value="NUCEPIMERASE"/>
</dbReference>
<dbReference type="Proteomes" id="UP001163550">
    <property type="component" value="Chromosome"/>
</dbReference>
<keyword evidence="1" id="KW-0520">NAD</keyword>
<dbReference type="SUPFAM" id="SSF51735">
    <property type="entry name" value="NAD(P)-binding Rossmann-fold domains"/>
    <property type="match status" value="1"/>
</dbReference>
<dbReference type="RefSeq" id="WP_228882548.1">
    <property type="nucleotide sequence ID" value="NZ_CABIIK010000047.1"/>
</dbReference>
<dbReference type="CDD" id="cd05253">
    <property type="entry name" value="UDP_GE_SDE_e"/>
    <property type="match status" value="1"/>
</dbReference>
<evidence type="ECO:0000256" key="1">
    <source>
        <dbReference type="ARBA" id="ARBA00023027"/>
    </source>
</evidence>
<keyword evidence="4" id="KW-1185">Reference proteome</keyword>
<accession>A0ABY6HAG7</accession>
<feature type="domain" description="NAD-dependent epimerase/dehydratase" evidence="2">
    <location>
        <begin position="3"/>
        <end position="234"/>
    </location>
</feature>
<dbReference type="Gene3D" id="3.40.50.720">
    <property type="entry name" value="NAD(P)-binding Rossmann-like Domain"/>
    <property type="match status" value="1"/>
</dbReference>
<organism evidence="3 4">
    <name type="scientific">Acetobacterium wieringae</name>
    <dbReference type="NCBI Taxonomy" id="52694"/>
    <lineage>
        <taxon>Bacteria</taxon>
        <taxon>Bacillati</taxon>
        <taxon>Bacillota</taxon>
        <taxon>Clostridia</taxon>
        <taxon>Eubacteriales</taxon>
        <taxon>Eubacteriaceae</taxon>
        <taxon>Acetobacterium</taxon>
    </lineage>
</organism>
<proteinExistence type="predicted"/>
<dbReference type="Gene3D" id="3.90.25.10">
    <property type="entry name" value="UDP-galactose 4-epimerase, domain 1"/>
    <property type="match status" value="1"/>
</dbReference>
<protein>
    <submittedName>
        <fullName evidence="3">NAD-dependent epimerase</fullName>
    </submittedName>
</protein>
<reference evidence="3" key="1">
    <citation type="submission" date="2021-11" db="EMBL/GenBank/DDBJ databases">
        <title>Isoprene-degrading acetogen.</title>
        <authorList>
            <person name="Yang Y."/>
            <person name="Jin H."/>
            <person name="Yan J."/>
        </authorList>
    </citation>
    <scope>NUCLEOTIDE SEQUENCE</scope>
    <source>
        <strain evidence="3">Berkeley</strain>
    </source>
</reference>
<dbReference type="InterPro" id="IPR036291">
    <property type="entry name" value="NAD(P)-bd_dom_sf"/>
</dbReference>
<dbReference type="InterPro" id="IPR001509">
    <property type="entry name" value="Epimerase_deHydtase"/>
</dbReference>
<sequence length="337" mass="38436">MKILITGVAGFIGFHLASSLLGENHQIVGIDNLNDYYEQSLKEDRLVILKNHCKFSFYQVDLKNKAAVDQVFETHRPDYVVNLAAQAGVRYSITNPYAYLDSNLVGFMNMLEACRNYPVEHLLYASSSSVYGGNKQVPFSTDHNVDHPVSLYAATKKANELMAHTYSHLFNIPTTGLRFFTVYGPYGRPDMAYFSFVQDILAGKPIKVFNHGKMKRDFTYIDDIVACISKLIDKIPIANQNWDERENDLSSSFAPYKIYNIGNNSPVELMRFITILEDQLGIKAEKIYMDMQPGDVLITYADISDLEKDIGFRPVTSIEEGLAKFVKWFKEYYKIDQ</sequence>
<gene>
    <name evidence="3" type="ORF">LNN31_11030</name>
</gene>
<evidence type="ECO:0000259" key="2">
    <source>
        <dbReference type="Pfam" id="PF01370"/>
    </source>
</evidence>
<dbReference type="PANTHER" id="PTHR43574">
    <property type="entry name" value="EPIMERASE-RELATED"/>
    <property type="match status" value="1"/>
</dbReference>
<dbReference type="Pfam" id="PF01370">
    <property type="entry name" value="Epimerase"/>
    <property type="match status" value="1"/>
</dbReference>
<name>A0ABY6HAG7_9FIRM</name>